<dbReference type="InterPro" id="IPR017441">
    <property type="entry name" value="Protein_kinase_ATP_BS"/>
</dbReference>
<dbReference type="STRING" id="74557.A0A1V9Y860"/>
<evidence type="ECO:0000259" key="13">
    <source>
        <dbReference type="PROSITE" id="PS50011"/>
    </source>
</evidence>
<evidence type="ECO:0000256" key="2">
    <source>
        <dbReference type="ARBA" id="ARBA00022741"/>
    </source>
</evidence>
<evidence type="ECO:0000256" key="3">
    <source>
        <dbReference type="ARBA" id="ARBA00022777"/>
    </source>
</evidence>
<evidence type="ECO:0000256" key="12">
    <source>
        <dbReference type="SAM" id="Phobius"/>
    </source>
</evidence>
<evidence type="ECO:0000313" key="15">
    <source>
        <dbReference type="Proteomes" id="UP000243217"/>
    </source>
</evidence>
<evidence type="ECO:0000256" key="7">
    <source>
        <dbReference type="ARBA" id="ARBA00049014"/>
    </source>
</evidence>
<dbReference type="Pfam" id="PF00069">
    <property type="entry name" value="Pkinase"/>
    <property type="match status" value="1"/>
</dbReference>
<keyword evidence="4 10" id="KW-0067">ATP-binding</keyword>
<evidence type="ECO:0000256" key="4">
    <source>
        <dbReference type="ARBA" id="ARBA00022840"/>
    </source>
</evidence>
<dbReference type="PROSITE" id="PS00107">
    <property type="entry name" value="PROTEIN_KINASE_ATP"/>
    <property type="match status" value="1"/>
</dbReference>
<comment type="catalytic activity">
    <reaction evidence="9">
        <text>L-tyrosyl-[protein] + ATP = O-phospho-L-tyrosyl-[protein] + ADP + H(+)</text>
        <dbReference type="Rhea" id="RHEA:10596"/>
        <dbReference type="Rhea" id="RHEA-COMP:10136"/>
        <dbReference type="Rhea" id="RHEA-COMP:20101"/>
        <dbReference type="ChEBI" id="CHEBI:15378"/>
        <dbReference type="ChEBI" id="CHEBI:30616"/>
        <dbReference type="ChEBI" id="CHEBI:46858"/>
        <dbReference type="ChEBI" id="CHEBI:61978"/>
        <dbReference type="ChEBI" id="CHEBI:456216"/>
        <dbReference type="EC" id="2.7.12.2"/>
    </reaction>
</comment>
<protein>
    <recommendedName>
        <fullName evidence="6">mitogen-activated protein kinase kinase</fullName>
        <ecNumber evidence="6">2.7.12.2</ecNumber>
    </recommendedName>
</protein>
<comment type="catalytic activity">
    <reaction evidence="8">
        <text>L-threonyl-[protein] + ATP = O-phospho-L-threonyl-[protein] + ADP + H(+)</text>
        <dbReference type="Rhea" id="RHEA:46608"/>
        <dbReference type="Rhea" id="RHEA-COMP:11060"/>
        <dbReference type="Rhea" id="RHEA-COMP:11605"/>
        <dbReference type="ChEBI" id="CHEBI:15378"/>
        <dbReference type="ChEBI" id="CHEBI:30013"/>
        <dbReference type="ChEBI" id="CHEBI:30616"/>
        <dbReference type="ChEBI" id="CHEBI:61977"/>
        <dbReference type="ChEBI" id="CHEBI:456216"/>
        <dbReference type="EC" id="2.7.12.2"/>
    </reaction>
</comment>
<keyword evidence="3 14" id="KW-0418">Kinase</keyword>
<evidence type="ECO:0000256" key="8">
    <source>
        <dbReference type="ARBA" id="ARBA00049299"/>
    </source>
</evidence>
<keyword evidence="15" id="KW-1185">Reference proteome</keyword>
<keyword evidence="12" id="KW-0812">Transmembrane</keyword>
<sequence>MRSNESSIISCSTAASIAFSLRIWRENQLEWTLSNSRNSTQLIDQPVRRRQWWVQLAIAAVALLGITAVVLVSITFFHHASQATPRPIPSTTSVIDTQLSNLSGTTTPITTFVNNPDTIVYPQNKSTVAPTTLTEGATSTIVKSTEETKNTVIPATEVRKIRVVPTTEFPKTHVVPATQETKNDGVDSPTDVPTTTAPTATEPAPFRIIRSHQPSPTGNMTISPQEDQVIYQLNQLRSVLHFNDTPPYNTTIAQILSKWVNNCTAHKGYPVFPQKNVISAPIHDTCTSSTCRNVLGPMWYWYSNGIMHWNHTSNDCSRPIKPNCRAMKLLLNPQLINYGCSWSNCTGQTHIIHFDQMSELPSPNEARSCEVLQPPAAPVSPFKAKTPRLHIQLSSVDDVDKQPVALGMLGTMKPRRRAEINPEDSLQEVKGDGPADLASDSCRVKRLGKGAGGAVYLGCYLPSLKLIAIKEIVLHHTEDLHMVTHELHALHDNLVPLSDAATHKSIKFLGKLSHRKLHIGNVHSCPHIVSFYGAFVTPHKSSVSIAMEYMDCGTLQVFIDKKTALPEVILRHISYCTMRALAHMQIYRMLHRDIKPANILVNSKGDFKIADFGLAATLSKSKSYFSEFQGTMMYMAPERITGQEYSYPSDLWSVGVTLLALALGEYPFENKEGFFGLEEAIVNEPIRPVPTTYSLHCQDFIASLLNKDPQARLDADAALRHPFLEKYDCTVDFPEAWAKLNPKVPLSPTDVQDLVHQIRYHEATANHRDDVFDFQTQHFDFPVGCPEHDWSMKHLVNFASTCQSPVDTMKKYFTEPLPSRSVFED</sequence>
<keyword evidence="2 10" id="KW-0547">Nucleotide-binding</keyword>
<dbReference type="OrthoDB" id="65548at2759"/>
<keyword evidence="1" id="KW-0808">Transferase</keyword>
<dbReference type="SUPFAM" id="SSF56112">
    <property type="entry name" value="Protein kinase-like (PK-like)"/>
    <property type="match status" value="1"/>
</dbReference>
<dbReference type="Proteomes" id="UP000243217">
    <property type="component" value="Unassembled WGS sequence"/>
</dbReference>
<dbReference type="GO" id="GO:0005524">
    <property type="term" value="F:ATP binding"/>
    <property type="evidence" value="ECO:0007669"/>
    <property type="project" value="UniProtKB-UniRule"/>
</dbReference>
<gene>
    <name evidence="14" type="ORF">THRCLA_11314</name>
</gene>
<dbReference type="EC" id="2.7.12.2" evidence="6"/>
<keyword evidence="12" id="KW-1133">Transmembrane helix</keyword>
<dbReference type="GO" id="GO:0004708">
    <property type="term" value="F:MAP kinase kinase activity"/>
    <property type="evidence" value="ECO:0007669"/>
    <property type="project" value="UniProtKB-EC"/>
</dbReference>
<feature type="compositionally biased region" description="Low complexity" evidence="11">
    <location>
        <begin position="189"/>
        <end position="200"/>
    </location>
</feature>
<comment type="similarity">
    <text evidence="5">Belongs to the protein kinase superfamily. STE Ser/Thr protein kinase family. MAP kinase kinase subfamily.</text>
</comment>
<comment type="catalytic activity">
    <reaction evidence="7">
        <text>L-seryl-[protein] + ATP = O-phospho-L-seryl-[protein] + ADP + H(+)</text>
        <dbReference type="Rhea" id="RHEA:17989"/>
        <dbReference type="Rhea" id="RHEA-COMP:9863"/>
        <dbReference type="Rhea" id="RHEA-COMP:11604"/>
        <dbReference type="ChEBI" id="CHEBI:15378"/>
        <dbReference type="ChEBI" id="CHEBI:29999"/>
        <dbReference type="ChEBI" id="CHEBI:30616"/>
        <dbReference type="ChEBI" id="CHEBI:83421"/>
        <dbReference type="ChEBI" id="CHEBI:456216"/>
        <dbReference type="EC" id="2.7.12.2"/>
    </reaction>
</comment>
<evidence type="ECO:0000313" key="14">
    <source>
        <dbReference type="EMBL" id="OQR81889.1"/>
    </source>
</evidence>
<dbReference type="PANTHER" id="PTHR48013">
    <property type="entry name" value="DUAL SPECIFICITY MITOGEN-ACTIVATED PROTEIN KINASE KINASE 5-RELATED"/>
    <property type="match status" value="1"/>
</dbReference>
<evidence type="ECO:0000256" key="10">
    <source>
        <dbReference type="PROSITE-ProRule" id="PRU10141"/>
    </source>
</evidence>
<feature type="domain" description="Protein kinase" evidence="13">
    <location>
        <begin position="441"/>
        <end position="724"/>
    </location>
</feature>
<dbReference type="SMART" id="SM00220">
    <property type="entry name" value="S_TKc"/>
    <property type="match status" value="1"/>
</dbReference>
<accession>A0A1V9Y860</accession>
<feature type="transmembrane region" description="Helical" evidence="12">
    <location>
        <begin position="52"/>
        <end position="77"/>
    </location>
</feature>
<comment type="caution">
    <text evidence="14">The sequence shown here is derived from an EMBL/GenBank/DDBJ whole genome shotgun (WGS) entry which is preliminary data.</text>
</comment>
<dbReference type="PANTHER" id="PTHR48013:SF9">
    <property type="entry name" value="DUAL SPECIFICITY MITOGEN-ACTIVATED PROTEIN KINASE KINASE 5"/>
    <property type="match status" value="1"/>
</dbReference>
<keyword evidence="12" id="KW-0472">Membrane</keyword>
<dbReference type="AlphaFoldDB" id="A0A1V9Y860"/>
<evidence type="ECO:0000256" key="9">
    <source>
        <dbReference type="ARBA" id="ARBA00051693"/>
    </source>
</evidence>
<organism evidence="14 15">
    <name type="scientific">Thraustotheca clavata</name>
    <dbReference type="NCBI Taxonomy" id="74557"/>
    <lineage>
        <taxon>Eukaryota</taxon>
        <taxon>Sar</taxon>
        <taxon>Stramenopiles</taxon>
        <taxon>Oomycota</taxon>
        <taxon>Saprolegniomycetes</taxon>
        <taxon>Saprolegniales</taxon>
        <taxon>Achlyaceae</taxon>
        <taxon>Thraustotheca</taxon>
    </lineage>
</organism>
<dbReference type="InterPro" id="IPR008271">
    <property type="entry name" value="Ser/Thr_kinase_AS"/>
</dbReference>
<dbReference type="PROSITE" id="PS50011">
    <property type="entry name" value="PROTEIN_KINASE_DOM"/>
    <property type="match status" value="1"/>
</dbReference>
<name>A0A1V9Y860_9STRA</name>
<reference evidence="14 15" key="1">
    <citation type="journal article" date="2014" name="Genome Biol. Evol.">
        <title>The secreted proteins of Achlya hypogyna and Thraustotheca clavata identify the ancestral oomycete secretome and reveal gene acquisitions by horizontal gene transfer.</title>
        <authorList>
            <person name="Misner I."/>
            <person name="Blouin N."/>
            <person name="Leonard G."/>
            <person name="Richards T.A."/>
            <person name="Lane C.E."/>
        </authorList>
    </citation>
    <scope>NUCLEOTIDE SEQUENCE [LARGE SCALE GENOMIC DNA]</scope>
    <source>
        <strain evidence="14 15">ATCC 34112</strain>
    </source>
</reference>
<feature type="region of interest" description="Disordered" evidence="11">
    <location>
        <begin position="180"/>
        <end position="200"/>
    </location>
</feature>
<dbReference type="Gene3D" id="1.10.510.10">
    <property type="entry name" value="Transferase(Phosphotransferase) domain 1"/>
    <property type="match status" value="1"/>
</dbReference>
<dbReference type="InterPro" id="IPR011009">
    <property type="entry name" value="Kinase-like_dom_sf"/>
</dbReference>
<evidence type="ECO:0000256" key="11">
    <source>
        <dbReference type="SAM" id="MobiDB-lite"/>
    </source>
</evidence>
<feature type="binding site" evidence="10">
    <location>
        <position position="470"/>
    </location>
    <ligand>
        <name>ATP</name>
        <dbReference type="ChEBI" id="CHEBI:30616"/>
    </ligand>
</feature>
<dbReference type="EMBL" id="JNBS01004874">
    <property type="protein sequence ID" value="OQR81889.1"/>
    <property type="molecule type" value="Genomic_DNA"/>
</dbReference>
<dbReference type="InterPro" id="IPR000719">
    <property type="entry name" value="Prot_kinase_dom"/>
</dbReference>
<proteinExistence type="inferred from homology"/>
<evidence type="ECO:0000256" key="5">
    <source>
        <dbReference type="ARBA" id="ARBA00038035"/>
    </source>
</evidence>
<evidence type="ECO:0000256" key="1">
    <source>
        <dbReference type="ARBA" id="ARBA00022679"/>
    </source>
</evidence>
<dbReference type="PROSITE" id="PS00108">
    <property type="entry name" value="PROTEIN_KINASE_ST"/>
    <property type="match status" value="1"/>
</dbReference>
<evidence type="ECO:0000256" key="6">
    <source>
        <dbReference type="ARBA" id="ARBA00038999"/>
    </source>
</evidence>